<feature type="region of interest" description="Disordered" evidence="1">
    <location>
        <begin position="105"/>
        <end position="229"/>
    </location>
</feature>
<evidence type="ECO:0000313" key="3">
    <source>
        <dbReference type="Proteomes" id="UP000724874"/>
    </source>
</evidence>
<sequence length="229" mass="25646">MPRRTRASNPNVTLASSPYLLNTISTLKTSSCYAGSGKWAAFSQFFCTFSQLFAMNDVTVSDIERDLVHQTNTVISRIMQRLLYTLSYDRRVTLDNWQPTLRKQYSKRDPLANPIGPDPKDNKLQAKVEDEPLEVPKADSIDSTISEDRNKHLGEQNSTTRGSIPLSDAENPGLHSDAVSVHSIQSNSRKYSRGSDTGDIPEEETKEEAPIDWFESSNDRQARVTAYSG</sequence>
<evidence type="ECO:0000313" key="2">
    <source>
        <dbReference type="EMBL" id="KAF8899870.1"/>
    </source>
</evidence>
<dbReference type="AlphaFoldDB" id="A0A9P5TMP4"/>
<organism evidence="2 3">
    <name type="scientific">Gymnopilus junonius</name>
    <name type="common">Spectacular rustgill mushroom</name>
    <name type="synonym">Gymnopilus spectabilis subsp. junonius</name>
    <dbReference type="NCBI Taxonomy" id="109634"/>
    <lineage>
        <taxon>Eukaryota</taxon>
        <taxon>Fungi</taxon>
        <taxon>Dikarya</taxon>
        <taxon>Basidiomycota</taxon>
        <taxon>Agaricomycotina</taxon>
        <taxon>Agaricomycetes</taxon>
        <taxon>Agaricomycetidae</taxon>
        <taxon>Agaricales</taxon>
        <taxon>Agaricineae</taxon>
        <taxon>Hymenogastraceae</taxon>
        <taxon>Gymnopilus</taxon>
    </lineage>
</organism>
<protein>
    <submittedName>
        <fullName evidence="2">Uncharacterized protein</fullName>
    </submittedName>
</protein>
<dbReference type="Proteomes" id="UP000724874">
    <property type="component" value="Unassembled WGS sequence"/>
</dbReference>
<name>A0A9P5TMP4_GYMJU</name>
<dbReference type="EMBL" id="JADNYJ010000050">
    <property type="protein sequence ID" value="KAF8899870.1"/>
    <property type="molecule type" value="Genomic_DNA"/>
</dbReference>
<comment type="caution">
    <text evidence="2">The sequence shown here is derived from an EMBL/GenBank/DDBJ whole genome shotgun (WGS) entry which is preliminary data.</text>
</comment>
<reference evidence="2" key="1">
    <citation type="submission" date="2020-11" db="EMBL/GenBank/DDBJ databases">
        <authorList>
            <consortium name="DOE Joint Genome Institute"/>
            <person name="Ahrendt S."/>
            <person name="Riley R."/>
            <person name="Andreopoulos W."/>
            <person name="LaButti K."/>
            <person name="Pangilinan J."/>
            <person name="Ruiz-duenas F.J."/>
            <person name="Barrasa J.M."/>
            <person name="Sanchez-Garcia M."/>
            <person name="Camarero S."/>
            <person name="Miyauchi S."/>
            <person name="Serrano A."/>
            <person name="Linde D."/>
            <person name="Babiker R."/>
            <person name="Drula E."/>
            <person name="Ayuso-Fernandez I."/>
            <person name="Pacheco R."/>
            <person name="Padilla G."/>
            <person name="Ferreira P."/>
            <person name="Barriuso J."/>
            <person name="Kellner H."/>
            <person name="Castanera R."/>
            <person name="Alfaro M."/>
            <person name="Ramirez L."/>
            <person name="Pisabarro A.G."/>
            <person name="Kuo A."/>
            <person name="Tritt A."/>
            <person name="Lipzen A."/>
            <person name="He G."/>
            <person name="Yan M."/>
            <person name="Ng V."/>
            <person name="Cullen D."/>
            <person name="Martin F."/>
            <person name="Rosso M.-N."/>
            <person name="Henrissat B."/>
            <person name="Hibbett D."/>
            <person name="Martinez A.T."/>
            <person name="Grigoriev I.V."/>
        </authorList>
    </citation>
    <scope>NUCLEOTIDE SEQUENCE</scope>
    <source>
        <strain evidence="2">AH 44721</strain>
    </source>
</reference>
<keyword evidence="3" id="KW-1185">Reference proteome</keyword>
<accession>A0A9P5TMP4</accession>
<gene>
    <name evidence="2" type="ORF">CPB84DRAFT_1847438</name>
</gene>
<dbReference type="OrthoDB" id="303107at2759"/>
<proteinExistence type="predicted"/>
<evidence type="ECO:0000256" key="1">
    <source>
        <dbReference type="SAM" id="MobiDB-lite"/>
    </source>
</evidence>
<feature type="compositionally biased region" description="Basic and acidic residues" evidence="1">
    <location>
        <begin position="118"/>
        <end position="154"/>
    </location>
</feature>